<evidence type="ECO:0000313" key="8">
    <source>
        <dbReference type="Proteomes" id="UP000001194"/>
    </source>
</evidence>
<gene>
    <name evidence="7" type="ORF">LACBIDRAFT_311596</name>
</gene>
<feature type="compositionally biased region" description="Basic residues" evidence="5">
    <location>
        <begin position="51"/>
        <end position="63"/>
    </location>
</feature>
<evidence type="ECO:0000313" key="7">
    <source>
        <dbReference type="EMBL" id="EDR12313.1"/>
    </source>
</evidence>
<keyword evidence="2 4" id="KW-0863">Zinc-finger</keyword>
<dbReference type="SUPFAM" id="SSF57850">
    <property type="entry name" value="RING/U-box"/>
    <property type="match status" value="1"/>
</dbReference>
<proteinExistence type="predicted"/>
<dbReference type="Proteomes" id="UP000001194">
    <property type="component" value="Unassembled WGS sequence"/>
</dbReference>
<dbReference type="GO" id="GO:0008270">
    <property type="term" value="F:zinc ion binding"/>
    <property type="evidence" value="ECO:0007669"/>
    <property type="project" value="UniProtKB-KW"/>
</dbReference>
<dbReference type="PROSITE" id="PS50089">
    <property type="entry name" value="ZF_RING_2"/>
    <property type="match status" value="1"/>
</dbReference>
<keyword evidence="1" id="KW-0479">Metal-binding</keyword>
<evidence type="ECO:0000256" key="1">
    <source>
        <dbReference type="ARBA" id="ARBA00022723"/>
    </source>
</evidence>
<dbReference type="InterPro" id="IPR001841">
    <property type="entry name" value="Znf_RING"/>
</dbReference>
<feature type="compositionally biased region" description="Basic and acidic residues" evidence="5">
    <location>
        <begin position="295"/>
        <end position="307"/>
    </location>
</feature>
<dbReference type="RefSeq" id="XP_001876577.1">
    <property type="nucleotide sequence ID" value="XM_001876542.1"/>
</dbReference>
<protein>
    <submittedName>
        <fullName evidence="7">Predicted protein</fullName>
    </submittedName>
</protein>
<dbReference type="PROSITE" id="PS00518">
    <property type="entry name" value="ZF_RING_1"/>
    <property type="match status" value="1"/>
</dbReference>
<dbReference type="SMART" id="SM00184">
    <property type="entry name" value="RING"/>
    <property type="match status" value="1"/>
</dbReference>
<dbReference type="GeneID" id="6072727"/>
<evidence type="ECO:0000256" key="5">
    <source>
        <dbReference type="SAM" id="MobiDB-lite"/>
    </source>
</evidence>
<dbReference type="AlphaFoldDB" id="B0CXS6"/>
<feature type="compositionally biased region" description="Basic residues" evidence="5">
    <location>
        <begin position="1"/>
        <end position="13"/>
    </location>
</feature>
<dbReference type="HOGENOM" id="CLU_056202_0_0_1"/>
<dbReference type="OrthoDB" id="1923159at2759"/>
<dbReference type="InParanoid" id="B0CXS6"/>
<accession>B0CXS6</accession>
<evidence type="ECO:0000256" key="4">
    <source>
        <dbReference type="PROSITE-ProRule" id="PRU00175"/>
    </source>
</evidence>
<keyword evidence="3" id="KW-0862">Zinc</keyword>
<evidence type="ECO:0000256" key="2">
    <source>
        <dbReference type="ARBA" id="ARBA00022771"/>
    </source>
</evidence>
<dbReference type="KEGG" id="lbc:LACBIDRAFT_311596"/>
<name>B0CXS6_LACBS</name>
<feature type="compositionally biased region" description="Acidic residues" evidence="5">
    <location>
        <begin position="237"/>
        <end position="248"/>
    </location>
</feature>
<evidence type="ECO:0000256" key="3">
    <source>
        <dbReference type="ARBA" id="ARBA00022833"/>
    </source>
</evidence>
<feature type="region of interest" description="Disordered" evidence="5">
    <location>
        <begin position="51"/>
        <end position="87"/>
    </location>
</feature>
<dbReference type="InterPro" id="IPR013083">
    <property type="entry name" value="Znf_RING/FYVE/PHD"/>
</dbReference>
<feature type="region of interest" description="Disordered" evidence="5">
    <location>
        <begin position="1"/>
        <end position="31"/>
    </location>
</feature>
<feature type="compositionally biased region" description="Acidic residues" evidence="5">
    <location>
        <begin position="19"/>
        <end position="28"/>
    </location>
</feature>
<dbReference type="InterPro" id="IPR017907">
    <property type="entry name" value="Znf_RING_CS"/>
</dbReference>
<dbReference type="Gene3D" id="3.30.40.10">
    <property type="entry name" value="Zinc/RING finger domain, C3HC4 (zinc finger)"/>
    <property type="match status" value="1"/>
</dbReference>
<feature type="domain" description="RING-type" evidence="6">
    <location>
        <begin position="154"/>
        <end position="197"/>
    </location>
</feature>
<feature type="compositionally biased region" description="Basic and acidic residues" evidence="5">
    <location>
        <begin position="64"/>
        <end position="74"/>
    </location>
</feature>
<organism evidence="8">
    <name type="scientific">Laccaria bicolor (strain S238N-H82 / ATCC MYA-4686)</name>
    <name type="common">Bicoloured deceiver</name>
    <name type="synonym">Laccaria laccata var. bicolor</name>
    <dbReference type="NCBI Taxonomy" id="486041"/>
    <lineage>
        <taxon>Eukaryota</taxon>
        <taxon>Fungi</taxon>
        <taxon>Dikarya</taxon>
        <taxon>Basidiomycota</taxon>
        <taxon>Agaricomycotina</taxon>
        <taxon>Agaricomycetes</taxon>
        <taxon>Agaricomycetidae</taxon>
        <taxon>Agaricales</taxon>
        <taxon>Agaricineae</taxon>
        <taxon>Hydnangiaceae</taxon>
        <taxon>Laccaria</taxon>
    </lineage>
</organism>
<reference evidence="7 8" key="1">
    <citation type="journal article" date="2008" name="Nature">
        <title>The genome of Laccaria bicolor provides insights into mycorrhizal symbiosis.</title>
        <authorList>
            <person name="Martin F."/>
            <person name="Aerts A."/>
            <person name="Ahren D."/>
            <person name="Brun A."/>
            <person name="Danchin E.G.J."/>
            <person name="Duchaussoy F."/>
            <person name="Gibon J."/>
            <person name="Kohler A."/>
            <person name="Lindquist E."/>
            <person name="Pereda V."/>
            <person name="Salamov A."/>
            <person name="Shapiro H.J."/>
            <person name="Wuyts J."/>
            <person name="Blaudez D."/>
            <person name="Buee M."/>
            <person name="Brokstein P."/>
            <person name="Canbaeck B."/>
            <person name="Cohen D."/>
            <person name="Courty P.E."/>
            <person name="Coutinho P.M."/>
            <person name="Delaruelle C."/>
            <person name="Detter J.C."/>
            <person name="Deveau A."/>
            <person name="DiFazio S."/>
            <person name="Duplessis S."/>
            <person name="Fraissinet-Tachet L."/>
            <person name="Lucic E."/>
            <person name="Frey-Klett P."/>
            <person name="Fourrey C."/>
            <person name="Feussner I."/>
            <person name="Gay G."/>
            <person name="Grimwood J."/>
            <person name="Hoegger P.J."/>
            <person name="Jain P."/>
            <person name="Kilaru S."/>
            <person name="Labbe J."/>
            <person name="Lin Y.C."/>
            <person name="Legue V."/>
            <person name="Le Tacon F."/>
            <person name="Marmeisse R."/>
            <person name="Melayah D."/>
            <person name="Montanini B."/>
            <person name="Muratet M."/>
            <person name="Nehls U."/>
            <person name="Niculita-Hirzel H."/>
            <person name="Oudot-Le Secq M.P."/>
            <person name="Peter M."/>
            <person name="Quesneville H."/>
            <person name="Rajashekar B."/>
            <person name="Reich M."/>
            <person name="Rouhier N."/>
            <person name="Schmutz J."/>
            <person name="Yin T."/>
            <person name="Chalot M."/>
            <person name="Henrissat B."/>
            <person name="Kuees U."/>
            <person name="Lucas S."/>
            <person name="Van de Peer Y."/>
            <person name="Podila G.K."/>
            <person name="Polle A."/>
            <person name="Pukkila P.J."/>
            <person name="Richardson P.M."/>
            <person name="Rouze P."/>
            <person name="Sanders I.R."/>
            <person name="Stajich J.E."/>
            <person name="Tunlid A."/>
            <person name="Tuskan G."/>
            <person name="Grigoriev I.V."/>
        </authorList>
    </citation>
    <scope>NUCLEOTIDE SEQUENCE [LARGE SCALE GENOMIC DNA]</scope>
    <source>
        <strain evidence="8">S238N-H82 / ATCC MYA-4686</strain>
    </source>
</reference>
<keyword evidence="8" id="KW-1185">Reference proteome</keyword>
<dbReference type="EMBL" id="DS547094">
    <property type="protein sequence ID" value="EDR12313.1"/>
    <property type="molecule type" value="Genomic_DNA"/>
</dbReference>
<feature type="region of interest" description="Disordered" evidence="5">
    <location>
        <begin position="230"/>
        <end position="307"/>
    </location>
</feature>
<evidence type="ECO:0000259" key="6">
    <source>
        <dbReference type="PROSITE" id="PS50089"/>
    </source>
</evidence>
<sequence length="307" mass="34994">MVAKAISRRKKPQKANSDTADELSDSDDGTTGIENIESLLASLHNEVKKTKQGLKNLRKKNKKLKQELASEKADNQTPDRAPKSQREALLDKIDRLKKFRDKELREEAEALLTEKQLDAGAGSDPIHRMTKLLRKFHDLMMVTTLEEDGQSEDCVICLEKMRLKKCYGLPCEHMICDTCLPKMCKGADETVRCPTCREVCPREVIELITYTEQDRWDALLKVAEAWGAGDRRREAATSEEEAEENFVDDETKSYTSSLRANSADEDSESSDSGPFKPQTVERQPYLQSPVKEKRKRMEELAARKKRK</sequence>